<name>R7Z8S6_LYSSH</name>
<comment type="caution">
    <text evidence="2">The sequence shown here is derived from an EMBL/GenBank/DDBJ whole genome shotgun (WGS) entry which is preliminary data.</text>
</comment>
<gene>
    <name evidence="2" type="ORF">H131_21022</name>
</gene>
<dbReference type="EMBL" id="AQPX01000032">
    <property type="protein sequence ID" value="EON70565.1"/>
    <property type="molecule type" value="Genomic_DNA"/>
</dbReference>
<dbReference type="HOGENOM" id="CLU_2898888_0_0_9"/>
<evidence type="ECO:0000313" key="2">
    <source>
        <dbReference type="EMBL" id="EON70565.1"/>
    </source>
</evidence>
<accession>R7Z8S6</accession>
<feature type="transmembrane region" description="Helical" evidence="1">
    <location>
        <begin position="30"/>
        <end position="51"/>
    </location>
</feature>
<evidence type="ECO:0000313" key="3">
    <source>
        <dbReference type="Proteomes" id="UP000013911"/>
    </source>
</evidence>
<keyword evidence="1" id="KW-1133">Transmembrane helix</keyword>
<dbReference type="Proteomes" id="UP000013911">
    <property type="component" value="Unassembled WGS sequence"/>
</dbReference>
<reference evidence="2 3" key="1">
    <citation type="submission" date="2013-04" db="EMBL/GenBank/DDBJ databases">
        <title>Draft genome of the heavy metal tolerant bacterium Lysinibacillus sphaericus strain OT4b.31.</title>
        <authorList>
            <person name="Pena-Montenegro T.D."/>
            <person name="Dussan J."/>
        </authorList>
    </citation>
    <scope>NUCLEOTIDE SEQUENCE [LARGE SCALE GENOMIC DNA]</scope>
    <source>
        <strain evidence="2 3">OT4b.31</strain>
    </source>
</reference>
<keyword evidence="1" id="KW-0812">Transmembrane</keyword>
<sequence>MRLVKGLIGLILIMVGPMLIVITIDDSLLIKNILLKVLGTFCIFIGAKMLHRQFHPNKYKRI</sequence>
<proteinExistence type="predicted"/>
<keyword evidence="1" id="KW-0472">Membrane</keyword>
<protein>
    <submittedName>
        <fullName evidence="2">Uncharacterized protein</fullName>
    </submittedName>
</protein>
<dbReference type="AlphaFoldDB" id="R7Z8S6"/>
<organism evidence="2 3">
    <name type="scientific">Lysinibacillus sphaericus OT4b.31</name>
    <dbReference type="NCBI Taxonomy" id="1285586"/>
    <lineage>
        <taxon>Bacteria</taxon>
        <taxon>Bacillati</taxon>
        <taxon>Bacillota</taxon>
        <taxon>Bacilli</taxon>
        <taxon>Bacillales</taxon>
        <taxon>Bacillaceae</taxon>
        <taxon>Lysinibacillus</taxon>
    </lineage>
</organism>
<evidence type="ECO:0000256" key="1">
    <source>
        <dbReference type="SAM" id="Phobius"/>
    </source>
</evidence>
<feature type="transmembrane region" description="Helical" evidence="1">
    <location>
        <begin position="7"/>
        <end position="24"/>
    </location>
</feature>